<name>A0A3M6TS15_POCDA</name>
<feature type="domain" description="E3 ubiquitin-protein ligase APD1-4 middle" evidence="3">
    <location>
        <begin position="193"/>
        <end position="294"/>
    </location>
</feature>
<dbReference type="PANTHER" id="PTHR39077:SF1">
    <property type="entry name" value="E3 UBIQUITIN-PROTEIN LIGASE APD1-4 MIDDLE DOMAIN-CONTAINING PROTEIN"/>
    <property type="match status" value="1"/>
</dbReference>
<gene>
    <name evidence="4" type="ORF">pdam_00002567</name>
</gene>
<feature type="compositionally biased region" description="Basic and acidic residues" evidence="1">
    <location>
        <begin position="388"/>
        <end position="399"/>
    </location>
</feature>
<protein>
    <recommendedName>
        <fullName evidence="3">E3 ubiquitin-protein ligase APD1-4 middle domain-containing protein</fullName>
    </recommendedName>
</protein>
<feature type="compositionally biased region" description="Basic and acidic residues" evidence="1">
    <location>
        <begin position="492"/>
        <end position="502"/>
    </location>
</feature>
<keyword evidence="2" id="KW-0472">Membrane</keyword>
<evidence type="ECO:0000256" key="1">
    <source>
        <dbReference type="SAM" id="MobiDB-lite"/>
    </source>
</evidence>
<dbReference type="Pfam" id="PF16041">
    <property type="entry name" value="APD1-4_M"/>
    <property type="match status" value="1"/>
</dbReference>
<keyword evidence="2" id="KW-0812">Transmembrane</keyword>
<proteinExistence type="predicted"/>
<keyword evidence="2" id="KW-1133">Transmembrane helix</keyword>
<keyword evidence="5" id="KW-1185">Reference proteome</keyword>
<feature type="transmembrane region" description="Helical" evidence="2">
    <location>
        <begin position="280"/>
        <end position="306"/>
    </location>
</feature>
<accession>A0A3M6TS15</accession>
<dbReference type="AlphaFoldDB" id="A0A3M6TS15"/>
<evidence type="ECO:0000256" key="2">
    <source>
        <dbReference type="SAM" id="Phobius"/>
    </source>
</evidence>
<dbReference type="OrthoDB" id="5981747at2759"/>
<feature type="region of interest" description="Disordered" evidence="1">
    <location>
        <begin position="650"/>
        <end position="699"/>
    </location>
</feature>
<comment type="caution">
    <text evidence="4">The sequence shown here is derived from an EMBL/GenBank/DDBJ whole genome shotgun (WGS) entry which is preliminary data.</text>
</comment>
<feature type="compositionally biased region" description="Basic and acidic residues" evidence="1">
    <location>
        <begin position="516"/>
        <end position="528"/>
    </location>
</feature>
<feature type="region of interest" description="Disordered" evidence="1">
    <location>
        <begin position="380"/>
        <end position="590"/>
    </location>
</feature>
<dbReference type="InterPro" id="IPR032010">
    <property type="entry name" value="APD1-4_M"/>
</dbReference>
<feature type="transmembrane region" description="Helical" evidence="2">
    <location>
        <begin position="31"/>
        <end position="56"/>
    </location>
</feature>
<evidence type="ECO:0000313" key="4">
    <source>
        <dbReference type="EMBL" id="RMX44126.1"/>
    </source>
</evidence>
<evidence type="ECO:0000313" key="5">
    <source>
        <dbReference type="Proteomes" id="UP000275408"/>
    </source>
</evidence>
<dbReference type="EMBL" id="RCHS01003049">
    <property type="protein sequence ID" value="RMX44126.1"/>
    <property type="molecule type" value="Genomic_DNA"/>
</dbReference>
<feature type="compositionally biased region" description="Polar residues" evidence="1">
    <location>
        <begin position="413"/>
        <end position="436"/>
    </location>
</feature>
<organism evidence="4 5">
    <name type="scientific">Pocillopora damicornis</name>
    <name type="common">Cauliflower coral</name>
    <name type="synonym">Millepora damicornis</name>
    <dbReference type="NCBI Taxonomy" id="46731"/>
    <lineage>
        <taxon>Eukaryota</taxon>
        <taxon>Metazoa</taxon>
        <taxon>Cnidaria</taxon>
        <taxon>Anthozoa</taxon>
        <taxon>Hexacorallia</taxon>
        <taxon>Scleractinia</taxon>
        <taxon>Astrocoeniina</taxon>
        <taxon>Pocilloporidae</taxon>
        <taxon>Pocillopora</taxon>
    </lineage>
</organism>
<feature type="compositionally biased region" description="Basic and acidic residues" evidence="1">
    <location>
        <begin position="450"/>
        <end position="479"/>
    </location>
</feature>
<reference evidence="4 5" key="1">
    <citation type="journal article" date="2018" name="Sci. Rep.">
        <title>Comparative analysis of the Pocillopora damicornis genome highlights role of immune system in coral evolution.</title>
        <authorList>
            <person name="Cunning R."/>
            <person name="Bay R.A."/>
            <person name="Gillette P."/>
            <person name="Baker A.C."/>
            <person name="Traylor-Knowles N."/>
        </authorList>
    </citation>
    <scope>NUCLEOTIDE SEQUENCE [LARGE SCALE GENOMIC DNA]</scope>
    <source>
        <strain evidence="4">RSMAS</strain>
        <tissue evidence="4">Whole animal</tissue>
    </source>
</reference>
<sequence length="699" mass="78879">MDMAATTTVEAIYVPDNLDGKKYMKNQQWRLRIWICAGISSLVVLSAALAFIILILNFSAFLSQTYDLTQGDMRLISVSTAFCEDISLGQDSSKRKLWILPSSRVSPQLRRTNISTDVLVSKFNYWYKSFYLLEGSSVVINAESNRLLKLFIFKDRKRLDEWILQNGDSSEESGLSEEESFSQPSRISYTLSAKETGYFFILFKYSKKENEVSKMNLGMIISRKVYDVDSSVFSCSAGADEACSARLLFGSSEVGVLEVTQNLDYHSNDLVTTWRCEPRIWFYLAVFTGPVLLFTVGSFLFYFVVINRKRDSIIQRLAFHRQNALRRASGSGCDRCNTLGNKSLNGSLRPTSRTSSIRSLGNQTDVSRTASLQPVVTTMYTGNAASEDSGHDTDDDNKRISNTCRGSKRRTSSVDGASLVSQESVSRRPSFSTFQGSEDERTNAVGNHMRQSESARKGLTDDRARKKRSDRREMLEKIPDGTVPRNHSTRRNSNEKLIEHTIRTLPFDRSNTQRAGHSDSHLELELLHKPRNSSSRRYSSEELLDHALPRNGNYSAASGRLDRQPQTEIESPISKPDNDKSKGTSTRRHFSDKLYNYAAITLPRNRGNTVPTSHFNSHLEPEHDRPASLPSLQCPDGAWGLPLDLIPESQQKARSELSFIPPREEDSDVLEPQKIKLRTSSGRRRDMGWTPRLSIVSEA</sequence>
<feature type="region of interest" description="Disordered" evidence="1">
    <location>
        <begin position="344"/>
        <end position="364"/>
    </location>
</feature>
<feature type="compositionally biased region" description="Basic and acidic residues" evidence="1">
    <location>
        <begin position="538"/>
        <end position="548"/>
    </location>
</feature>
<dbReference type="PANTHER" id="PTHR39077">
    <property type="entry name" value="DUF4793 DOMAIN-CONTAINING PROTEIN"/>
    <property type="match status" value="1"/>
</dbReference>
<evidence type="ECO:0000259" key="3">
    <source>
        <dbReference type="Pfam" id="PF16041"/>
    </source>
</evidence>
<dbReference type="Proteomes" id="UP000275408">
    <property type="component" value="Unassembled WGS sequence"/>
</dbReference>